<evidence type="ECO:0000313" key="10">
    <source>
        <dbReference type="Proteomes" id="UP000235464"/>
    </source>
</evidence>
<keyword evidence="6 8" id="KW-1133">Transmembrane helix</keyword>
<feature type="transmembrane region" description="Helical" evidence="8">
    <location>
        <begin position="142"/>
        <end position="171"/>
    </location>
</feature>
<name>A0A2N9B424_STRCX</name>
<feature type="transmembrane region" description="Helical" evidence="8">
    <location>
        <begin position="183"/>
        <end position="202"/>
    </location>
</feature>
<feature type="transmembrane region" description="Helical" evidence="8">
    <location>
        <begin position="75"/>
        <end position="96"/>
    </location>
</feature>
<keyword evidence="5 8" id="KW-0812">Transmembrane</keyword>
<comment type="subcellular location">
    <subcellularLocation>
        <location evidence="1 8">Cell membrane</location>
        <topology evidence="1 8">Multi-pass membrane protein</topology>
    </subcellularLocation>
</comment>
<dbReference type="AlphaFoldDB" id="A0A2N9B424"/>
<keyword evidence="4 8" id="KW-1003">Cell membrane</keyword>
<keyword evidence="7 8" id="KW-0472">Membrane</keyword>
<dbReference type="PANTHER" id="PTHR30269">
    <property type="entry name" value="TRANSMEMBRANE PROTEIN YFCA"/>
    <property type="match status" value="1"/>
</dbReference>
<keyword evidence="3" id="KW-0813">Transport</keyword>
<evidence type="ECO:0000256" key="8">
    <source>
        <dbReference type="RuleBase" id="RU363041"/>
    </source>
</evidence>
<dbReference type="EMBL" id="LT963352">
    <property type="protein sequence ID" value="SOR78092.1"/>
    <property type="molecule type" value="Genomic_DNA"/>
</dbReference>
<dbReference type="InterPro" id="IPR002781">
    <property type="entry name" value="TM_pro_TauE-like"/>
</dbReference>
<evidence type="ECO:0000256" key="4">
    <source>
        <dbReference type="ARBA" id="ARBA00022475"/>
    </source>
</evidence>
<evidence type="ECO:0000256" key="7">
    <source>
        <dbReference type="ARBA" id="ARBA00023136"/>
    </source>
</evidence>
<gene>
    <name evidence="9" type="ORF">SCNRRL3882_1561</name>
</gene>
<proteinExistence type="inferred from homology"/>
<evidence type="ECO:0000256" key="1">
    <source>
        <dbReference type="ARBA" id="ARBA00004651"/>
    </source>
</evidence>
<evidence type="ECO:0000256" key="6">
    <source>
        <dbReference type="ARBA" id="ARBA00022989"/>
    </source>
</evidence>
<comment type="similarity">
    <text evidence="2 8">Belongs to the 4-toluene sulfonate uptake permease (TSUP) (TC 2.A.102) family.</text>
</comment>
<dbReference type="Pfam" id="PF01925">
    <property type="entry name" value="TauE"/>
    <property type="match status" value="1"/>
</dbReference>
<evidence type="ECO:0000313" key="9">
    <source>
        <dbReference type="EMBL" id="SOR78092.1"/>
    </source>
</evidence>
<dbReference type="Proteomes" id="UP000235464">
    <property type="component" value="Chromosome I"/>
</dbReference>
<evidence type="ECO:0000256" key="3">
    <source>
        <dbReference type="ARBA" id="ARBA00022448"/>
    </source>
</evidence>
<organism evidence="9 10">
    <name type="scientific">Streptomyces chartreusis NRRL 3882</name>
    <dbReference type="NCBI Taxonomy" id="1079985"/>
    <lineage>
        <taxon>Bacteria</taxon>
        <taxon>Bacillati</taxon>
        <taxon>Actinomycetota</taxon>
        <taxon>Actinomycetes</taxon>
        <taxon>Kitasatosporales</taxon>
        <taxon>Streptomycetaceae</taxon>
        <taxon>Streptomyces</taxon>
    </lineage>
</organism>
<evidence type="ECO:0000256" key="2">
    <source>
        <dbReference type="ARBA" id="ARBA00009142"/>
    </source>
</evidence>
<evidence type="ECO:0000256" key="5">
    <source>
        <dbReference type="ARBA" id="ARBA00022692"/>
    </source>
</evidence>
<dbReference type="OrthoDB" id="3782574at2"/>
<protein>
    <recommendedName>
        <fullName evidence="8">Probable membrane transporter protein</fullName>
    </recommendedName>
</protein>
<dbReference type="PANTHER" id="PTHR30269:SF0">
    <property type="entry name" value="MEMBRANE TRANSPORTER PROTEIN YFCA-RELATED"/>
    <property type="match status" value="1"/>
</dbReference>
<reference evidence="10" key="1">
    <citation type="submission" date="2017-11" db="EMBL/GenBank/DDBJ databases">
        <authorList>
            <person name="Wibberg D."/>
        </authorList>
    </citation>
    <scope>NUCLEOTIDE SEQUENCE [LARGE SCALE GENOMIC DNA]</scope>
</reference>
<keyword evidence="10" id="KW-1185">Reference proteome</keyword>
<dbReference type="RefSeq" id="WP_010039060.1">
    <property type="nucleotide sequence ID" value="NZ_LT962942.1"/>
</dbReference>
<feature type="transmembrane region" description="Helical" evidence="8">
    <location>
        <begin position="208"/>
        <end position="224"/>
    </location>
</feature>
<feature type="transmembrane region" description="Helical" evidence="8">
    <location>
        <begin position="236"/>
        <end position="254"/>
    </location>
</feature>
<accession>A0A2N9B424</accession>
<sequence>MEWGVLAVVAVAGLLSGAVNSIAGGGSLLLFPALVGVGLPTQAANVTNSVANWPGFAGQVYGFAPELKSEPRARMVLLSVLTAVGTVAGSVLLLVTSSKSFDTFVPALVLFASLLLAGQKQVKRLVRAAGSATGDERRERVVPLAVVMTAAGVYGGYFAGALGVIMLVSLAMTTSESLHRLNALKAALSLVNSTVTLLIFALFGPVDWAMALVAAPTALVGGYLGAKVSRWMNEELLRWTVVTIGVTVSVILFTT</sequence>
<dbReference type="GO" id="GO:0005886">
    <property type="term" value="C:plasma membrane"/>
    <property type="evidence" value="ECO:0007669"/>
    <property type="project" value="UniProtKB-SubCell"/>
</dbReference>
<dbReference type="InterPro" id="IPR052017">
    <property type="entry name" value="TSUP"/>
</dbReference>